<gene>
    <name evidence="2" type="ORF">FN976_01295</name>
</gene>
<organism evidence="2 3">
    <name type="scientific">Caenimonas sedimenti</name>
    <dbReference type="NCBI Taxonomy" id="2596921"/>
    <lineage>
        <taxon>Bacteria</taxon>
        <taxon>Pseudomonadati</taxon>
        <taxon>Pseudomonadota</taxon>
        <taxon>Betaproteobacteria</taxon>
        <taxon>Burkholderiales</taxon>
        <taxon>Comamonadaceae</taxon>
        <taxon>Caenimonas</taxon>
    </lineage>
</organism>
<proteinExistence type="predicted"/>
<dbReference type="PANTHER" id="PTHR47199:SF2">
    <property type="entry name" value="PHOTOSYSTEM II STABILITY_ASSEMBLY FACTOR HCF136, CHLOROPLASTIC"/>
    <property type="match status" value="1"/>
</dbReference>
<dbReference type="EMBL" id="VOBQ01000002">
    <property type="protein sequence ID" value="TWO72907.1"/>
    <property type="molecule type" value="Genomic_DNA"/>
</dbReference>
<evidence type="ECO:0008006" key="4">
    <source>
        <dbReference type="Google" id="ProtNLM"/>
    </source>
</evidence>
<dbReference type="InterPro" id="IPR015943">
    <property type="entry name" value="WD40/YVTN_repeat-like_dom_sf"/>
</dbReference>
<dbReference type="SUPFAM" id="SSF110296">
    <property type="entry name" value="Oligoxyloglucan reducing end-specific cellobiohydrolase"/>
    <property type="match status" value="1"/>
</dbReference>
<evidence type="ECO:0000313" key="2">
    <source>
        <dbReference type="EMBL" id="TWO72907.1"/>
    </source>
</evidence>
<reference evidence="2 3" key="1">
    <citation type="submission" date="2019-07" db="EMBL/GenBank/DDBJ databases">
        <title>Caenimonas sedimenti sp. nov., isolated from activated sludge.</title>
        <authorList>
            <person name="Xu J."/>
        </authorList>
    </citation>
    <scope>NUCLEOTIDE SEQUENCE [LARGE SCALE GENOMIC DNA]</scope>
    <source>
        <strain evidence="2 3">HX-9-20</strain>
    </source>
</reference>
<sequence length="351" mass="36107">MKPGVSPRAIARAFCLALSWLATGALAAPVGDALDRPAVMVQQPGRAVLLAAASTGTRLVAVGERGVVALSDDGGKQWRQVPVPTSVSLTAVRFGDGGRGVAVGHGGIVLTSQDSGASWQRRLDGRQAATLAVDAARRSGSAMRIKEAERLVSEGADKPFLDVLLLGEQKILAVGAYGIAFASEDGGRTWTPWMDRLPNEKGQHLYLARKAGDTLLVAGEQGLILRSTDNGATFQPLASPYKGSWFAGELPRSGEFVLAGLRGNAWRSSDGGSRWVQLANPHPASITSTLAAGGALLFANQAGVVLRLQGDALVPVKTAAPLPPLAGLVAAGDGLLGVGLAGVVPVEGRAR</sequence>
<dbReference type="Proteomes" id="UP000318199">
    <property type="component" value="Unassembled WGS sequence"/>
</dbReference>
<protein>
    <recommendedName>
        <fullName evidence="4">Photosynthesis system II assembly factor Ycf48/Hcf136-like domain-containing protein</fullName>
    </recommendedName>
</protein>
<keyword evidence="3" id="KW-1185">Reference proteome</keyword>
<evidence type="ECO:0000256" key="1">
    <source>
        <dbReference type="SAM" id="SignalP"/>
    </source>
</evidence>
<dbReference type="PANTHER" id="PTHR47199">
    <property type="entry name" value="PHOTOSYSTEM II STABILITY/ASSEMBLY FACTOR HCF136, CHLOROPLASTIC"/>
    <property type="match status" value="1"/>
</dbReference>
<comment type="caution">
    <text evidence="2">The sequence shown here is derived from an EMBL/GenBank/DDBJ whole genome shotgun (WGS) entry which is preliminary data.</text>
</comment>
<dbReference type="AlphaFoldDB" id="A0A562ZX13"/>
<dbReference type="OrthoDB" id="9767885at2"/>
<feature type="chain" id="PRO_5021761103" description="Photosynthesis system II assembly factor Ycf48/Hcf136-like domain-containing protein" evidence="1">
    <location>
        <begin position="28"/>
        <end position="351"/>
    </location>
</feature>
<accession>A0A562ZX13</accession>
<evidence type="ECO:0000313" key="3">
    <source>
        <dbReference type="Proteomes" id="UP000318199"/>
    </source>
</evidence>
<dbReference type="Gene3D" id="2.130.10.10">
    <property type="entry name" value="YVTN repeat-like/Quinoprotein amine dehydrogenase"/>
    <property type="match status" value="2"/>
</dbReference>
<name>A0A562ZX13_9BURK</name>
<feature type="signal peptide" evidence="1">
    <location>
        <begin position="1"/>
        <end position="27"/>
    </location>
</feature>
<keyword evidence="1" id="KW-0732">Signal</keyword>